<dbReference type="Proteomes" id="UP000685013">
    <property type="component" value="Chromosome 4"/>
</dbReference>
<dbReference type="InterPro" id="IPR025605">
    <property type="entry name" value="OST-HTH/LOTUS_dom"/>
</dbReference>
<name>A0AAV6NMM5_9ROSI</name>
<dbReference type="GO" id="GO:0004540">
    <property type="term" value="F:RNA nuclease activity"/>
    <property type="evidence" value="ECO:0007669"/>
    <property type="project" value="InterPro"/>
</dbReference>
<reference evidence="3 4" key="1">
    <citation type="journal article" date="2021" name="Hortic Res">
        <title>The domestication of Cucurbita argyrosperma as revealed by the genome of its wild relative.</title>
        <authorList>
            <person name="Barrera-Redondo J."/>
            <person name="Sanchez-de la Vega G."/>
            <person name="Aguirre-Liguori J.A."/>
            <person name="Castellanos-Morales G."/>
            <person name="Gutierrez-Guerrero Y.T."/>
            <person name="Aguirre-Dugua X."/>
            <person name="Aguirre-Planter E."/>
            <person name="Tenaillon M.I."/>
            <person name="Lira-Saade R."/>
            <person name="Eguiarte L.E."/>
        </authorList>
    </citation>
    <scope>NUCLEOTIDE SEQUENCE [LARGE SCALE GENOMIC DNA]</scope>
    <source>
        <strain evidence="3">JBR-2021</strain>
    </source>
</reference>
<dbReference type="EMBL" id="JAGKQH010000004">
    <property type="protein sequence ID" value="KAG6600334.1"/>
    <property type="molecule type" value="Genomic_DNA"/>
</dbReference>
<dbReference type="CDD" id="cd10910">
    <property type="entry name" value="PIN_limkain_b1_N_like"/>
    <property type="match status" value="1"/>
</dbReference>
<dbReference type="InterPro" id="IPR024768">
    <property type="entry name" value="Marf1"/>
</dbReference>
<accession>A0AAV6NMM5</accession>
<dbReference type="Pfam" id="PF01936">
    <property type="entry name" value="NYN"/>
    <property type="match status" value="1"/>
</dbReference>
<proteinExistence type="predicted"/>
<evidence type="ECO:0000256" key="1">
    <source>
        <dbReference type="SAM" id="MobiDB-lite"/>
    </source>
</evidence>
<dbReference type="AlphaFoldDB" id="A0AAV6NMM5"/>
<gene>
    <name evidence="3" type="ORF">SDJN03_05567</name>
</gene>
<evidence type="ECO:0000313" key="3">
    <source>
        <dbReference type="EMBL" id="KAG6600334.1"/>
    </source>
</evidence>
<sequence length="489" mass="53678">MEDLNRNVSQTPPSPQTRSSPDGPVAILWDIENCPVPSDVRPEDVAGNIRMALRVHPVIKGAVMMFSAYGDFNAFPRRLREGCQRTGVKLIDVPNGRKDAADKAILVDMFLFALDNPPPSSIMLISGDVDFAPALHILGQRGYNVILVIPSGVGVSSALCNAGKFVWDWPTVARGEGFALAPKVLTSRGGAAEISGYLKGCHINDNPDCQNEDEAIIFRGISQNYYNSRDFSVVTQSLSSSLRSQSLPSGLNEVPTGPVSCGDQNESAWWPQTGDLNVLKGQLVKMLELSGGCLPLTKVRAEYQRVFGRPLYTSEPGIKLVNLFKKMGDTLIVEGKGNKKSVYLRNSRSCPSAPPLILSRKESKKGKGTLEETVDIAPGIGSSDEYSDEERVVLEEHDVNKGVGKPNQNNNEHCLDQFKHELQEILVSYSCRIFLGCFEEIYLQRYKKSLDFQSLGVRGLEELFDKVSDVVVLHEDPASKRKFLAAFGS</sequence>
<dbReference type="GO" id="GO:0010468">
    <property type="term" value="P:regulation of gene expression"/>
    <property type="evidence" value="ECO:0007669"/>
    <property type="project" value="InterPro"/>
</dbReference>
<feature type="domain" description="HTH OST-type" evidence="2">
    <location>
        <begin position="275"/>
        <end position="348"/>
    </location>
</feature>
<feature type="region of interest" description="Disordered" evidence="1">
    <location>
        <begin position="1"/>
        <end position="23"/>
    </location>
</feature>
<dbReference type="PROSITE" id="PS51644">
    <property type="entry name" value="HTH_OST"/>
    <property type="match status" value="2"/>
</dbReference>
<dbReference type="Pfam" id="PF12872">
    <property type="entry name" value="OST-HTH"/>
    <property type="match status" value="2"/>
</dbReference>
<dbReference type="PANTHER" id="PTHR14379">
    <property type="entry name" value="LIMKAIN B LKAP"/>
    <property type="match status" value="1"/>
</dbReference>
<dbReference type="PANTHER" id="PTHR14379:SF82">
    <property type="entry name" value="OS08G0230500 PROTEIN"/>
    <property type="match status" value="1"/>
</dbReference>
<comment type="caution">
    <text evidence="3">The sequence shown here is derived from an EMBL/GenBank/DDBJ whole genome shotgun (WGS) entry which is preliminary data.</text>
</comment>
<organism evidence="3 4">
    <name type="scientific">Cucurbita argyrosperma subsp. sororia</name>
    <dbReference type="NCBI Taxonomy" id="37648"/>
    <lineage>
        <taxon>Eukaryota</taxon>
        <taxon>Viridiplantae</taxon>
        <taxon>Streptophyta</taxon>
        <taxon>Embryophyta</taxon>
        <taxon>Tracheophyta</taxon>
        <taxon>Spermatophyta</taxon>
        <taxon>Magnoliopsida</taxon>
        <taxon>eudicotyledons</taxon>
        <taxon>Gunneridae</taxon>
        <taxon>Pentapetalae</taxon>
        <taxon>rosids</taxon>
        <taxon>fabids</taxon>
        <taxon>Cucurbitales</taxon>
        <taxon>Cucurbitaceae</taxon>
        <taxon>Cucurbiteae</taxon>
        <taxon>Cucurbita</taxon>
    </lineage>
</organism>
<evidence type="ECO:0000259" key="2">
    <source>
        <dbReference type="PROSITE" id="PS51644"/>
    </source>
</evidence>
<feature type="domain" description="HTH OST-type" evidence="2">
    <location>
        <begin position="414"/>
        <end position="488"/>
    </location>
</feature>
<evidence type="ECO:0000313" key="4">
    <source>
        <dbReference type="Proteomes" id="UP000685013"/>
    </source>
</evidence>
<dbReference type="GO" id="GO:0005777">
    <property type="term" value="C:peroxisome"/>
    <property type="evidence" value="ECO:0007669"/>
    <property type="project" value="InterPro"/>
</dbReference>
<keyword evidence="4" id="KW-1185">Reference proteome</keyword>
<feature type="non-terminal residue" evidence="3">
    <location>
        <position position="1"/>
    </location>
</feature>
<protein>
    <recommendedName>
        <fullName evidence="2">HTH OST-type domain-containing protein</fullName>
    </recommendedName>
</protein>
<dbReference type="CDD" id="cd08824">
    <property type="entry name" value="LOTUS"/>
    <property type="match status" value="2"/>
</dbReference>
<dbReference type="InterPro" id="IPR021139">
    <property type="entry name" value="NYN"/>
</dbReference>